<gene>
    <name evidence="1" type="ORF">UFOPK2683_00986</name>
    <name evidence="2" type="ORF">UFOPK3605_00962</name>
</gene>
<reference evidence="1" key="1">
    <citation type="submission" date="2020-05" db="EMBL/GenBank/DDBJ databases">
        <authorList>
            <person name="Chiriac C."/>
            <person name="Salcher M."/>
            <person name="Ghai R."/>
            <person name="Kavagutti S V."/>
        </authorList>
    </citation>
    <scope>NUCLEOTIDE SEQUENCE</scope>
</reference>
<name>A0A6J6RUB3_9ZZZZ</name>
<dbReference type="EMBL" id="CAEZYK010000052">
    <property type="protein sequence ID" value="CAB4726072.1"/>
    <property type="molecule type" value="Genomic_DNA"/>
</dbReference>
<dbReference type="AlphaFoldDB" id="A0A6J6RUB3"/>
<proteinExistence type="predicted"/>
<evidence type="ECO:0000313" key="1">
    <source>
        <dbReference type="EMBL" id="CAB4726072.1"/>
    </source>
</evidence>
<dbReference type="EMBL" id="CAFBMM010000044">
    <property type="protein sequence ID" value="CAB4908859.1"/>
    <property type="molecule type" value="Genomic_DNA"/>
</dbReference>
<sequence>MRAPERLPRARSVFALLAHPSLWLTGIRTMGRAQVKGWWYHPPFIPRFEPNYIEFRLATQYGDDGIPEPNDLVTYLHWCRDMDRIRRK</sequence>
<accession>A0A6J6RUB3</accession>
<evidence type="ECO:0000313" key="2">
    <source>
        <dbReference type="EMBL" id="CAB4908859.1"/>
    </source>
</evidence>
<protein>
    <submittedName>
        <fullName evidence="1">Unannotated protein</fullName>
    </submittedName>
</protein>
<organism evidence="1">
    <name type="scientific">freshwater metagenome</name>
    <dbReference type="NCBI Taxonomy" id="449393"/>
    <lineage>
        <taxon>unclassified sequences</taxon>
        <taxon>metagenomes</taxon>
        <taxon>ecological metagenomes</taxon>
    </lineage>
</organism>